<organism evidence="7 8">
    <name type="scientific">Rotaria magnacalcarata</name>
    <dbReference type="NCBI Taxonomy" id="392030"/>
    <lineage>
        <taxon>Eukaryota</taxon>
        <taxon>Metazoa</taxon>
        <taxon>Spiralia</taxon>
        <taxon>Gnathifera</taxon>
        <taxon>Rotifera</taxon>
        <taxon>Eurotatoria</taxon>
        <taxon>Bdelloidea</taxon>
        <taxon>Philodinida</taxon>
        <taxon>Philodinidae</taxon>
        <taxon>Rotaria</taxon>
    </lineage>
</organism>
<feature type="transmembrane region" description="Helical" evidence="5">
    <location>
        <begin position="53"/>
        <end position="76"/>
    </location>
</feature>
<dbReference type="SUPFAM" id="SSF90123">
    <property type="entry name" value="ABC transporter transmembrane region"/>
    <property type="match status" value="1"/>
</dbReference>
<sequence length="309" mass="35136">MLCSYRLSGWRQYFSSEKFDQKYEKLDDDNDTNESAKAITYVQLFRSADWLDILMLVVGLLVIMLYSIAFTARFVLFGQITGAFITQSFIDQCSLKNNLTAIHDSNRECLLNRSQISRNHDQSQQLCPGENTTVLSPWSFSHAPFRAAVTSRLPWLILIGVVELVCIISQYFIFNMTARRQAARIRILLLRSVMQRNITYCDFNSISQVSVKLFNNIDHMSKGIGFEFSVLLTALLSAVCCVIVALIINWQLTLIILCTAPFAIAGSFFFKESKNELDMYSQAGEIVQEVFSSIRTAISLNGGKFEEKR</sequence>
<evidence type="ECO:0000256" key="5">
    <source>
        <dbReference type="SAM" id="Phobius"/>
    </source>
</evidence>
<dbReference type="AlphaFoldDB" id="A0A820J4J1"/>
<name>A0A820J4J1_9BILA</name>
<keyword evidence="2 5" id="KW-0812">Transmembrane</keyword>
<evidence type="ECO:0000256" key="4">
    <source>
        <dbReference type="ARBA" id="ARBA00023136"/>
    </source>
</evidence>
<feature type="transmembrane region" description="Helical" evidence="5">
    <location>
        <begin position="153"/>
        <end position="174"/>
    </location>
</feature>
<dbReference type="PANTHER" id="PTHR24222:SF76">
    <property type="entry name" value="MYCOBACTIN IMPORT ATP-BINDING_PERMEASE PROTEIN IRTB"/>
    <property type="match status" value="1"/>
</dbReference>
<comment type="caution">
    <text evidence="7">The sequence shown here is derived from an EMBL/GenBank/DDBJ whole genome shotgun (WGS) entry which is preliminary data.</text>
</comment>
<reference evidence="7" key="1">
    <citation type="submission" date="2021-02" db="EMBL/GenBank/DDBJ databases">
        <authorList>
            <person name="Nowell W R."/>
        </authorList>
    </citation>
    <scope>NUCLEOTIDE SEQUENCE</scope>
</reference>
<dbReference type="InterPro" id="IPR011527">
    <property type="entry name" value="ABC1_TM_dom"/>
</dbReference>
<feature type="transmembrane region" description="Helical" evidence="5">
    <location>
        <begin position="254"/>
        <end position="270"/>
    </location>
</feature>
<gene>
    <name evidence="7" type="ORF">OVN521_LOCUS31988</name>
</gene>
<dbReference type="GO" id="GO:0140359">
    <property type="term" value="F:ABC-type transporter activity"/>
    <property type="evidence" value="ECO:0007669"/>
    <property type="project" value="InterPro"/>
</dbReference>
<dbReference type="GO" id="GO:0005886">
    <property type="term" value="C:plasma membrane"/>
    <property type="evidence" value="ECO:0007669"/>
    <property type="project" value="TreeGrafter"/>
</dbReference>
<dbReference type="InterPro" id="IPR039421">
    <property type="entry name" value="Type_1_exporter"/>
</dbReference>
<dbReference type="EMBL" id="CAJOBG010019911">
    <property type="protein sequence ID" value="CAF4321052.1"/>
    <property type="molecule type" value="Genomic_DNA"/>
</dbReference>
<evidence type="ECO:0000256" key="2">
    <source>
        <dbReference type="ARBA" id="ARBA00022692"/>
    </source>
</evidence>
<feature type="transmembrane region" description="Helical" evidence="5">
    <location>
        <begin position="228"/>
        <end position="248"/>
    </location>
</feature>
<evidence type="ECO:0000313" key="7">
    <source>
        <dbReference type="EMBL" id="CAF4321052.1"/>
    </source>
</evidence>
<feature type="non-terminal residue" evidence="7">
    <location>
        <position position="1"/>
    </location>
</feature>
<comment type="subcellular location">
    <subcellularLocation>
        <location evidence="1">Membrane</location>
        <topology evidence="1">Multi-pass membrane protein</topology>
    </subcellularLocation>
</comment>
<dbReference type="PANTHER" id="PTHR24222">
    <property type="entry name" value="ABC TRANSPORTER B FAMILY"/>
    <property type="match status" value="1"/>
</dbReference>
<evidence type="ECO:0000313" key="8">
    <source>
        <dbReference type="Proteomes" id="UP000663866"/>
    </source>
</evidence>
<evidence type="ECO:0000256" key="3">
    <source>
        <dbReference type="ARBA" id="ARBA00022989"/>
    </source>
</evidence>
<keyword evidence="3 5" id="KW-1133">Transmembrane helix</keyword>
<dbReference type="PROSITE" id="PS50929">
    <property type="entry name" value="ABC_TM1F"/>
    <property type="match status" value="1"/>
</dbReference>
<accession>A0A820J4J1</accession>
<proteinExistence type="predicted"/>
<feature type="domain" description="ABC transmembrane type-1" evidence="6">
    <location>
        <begin position="155"/>
        <end position="309"/>
    </location>
</feature>
<keyword evidence="8" id="KW-1185">Reference proteome</keyword>
<dbReference type="Pfam" id="PF00664">
    <property type="entry name" value="ABC_membrane"/>
    <property type="match status" value="1"/>
</dbReference>
<protein>
    <recommendedName>
        <fullName evidence="6">ABC transmembrane type-1 domain-containing protein</fullName>
    </recommendedName>
</protein>
<keyword evidence="4 5" id="KW-0472">Membrane</keyword>
<dbReference type="Proteomes" id="UP000663866">
    <property type="component" value="Unassembled WGS sequence"/>
</dbReference>
<dbReference type="InterPro" id="IPR036640">
    <property type="entry name" value="ABC1_TM_sf"/>
</dbReference>
<dbReference type="GO" id="GO:0005524">
    <property type="term" value="F:ATP binding"/>
    <property type="evidence" value="ECO:0007669"/>
    <property type="project" value="InterPro"/>
</dbReference>
<evidence type="ECO:0000256" key="1">
    <source>
        <dbReference type="ARBA" id="ARBA00004141"/>
    </source>
</evidence>
<dbReference type="Gene3D" id="1.20.1560.10">
    <property type="entry name" value="ABC transporter type 1, transmembrane domain"/>
    <property type="match status" value="1"/>
</dbReference>
<evidence type="ECO:0000259" key="6">
    <source>
        <dbReference type="PROSITE" id="PS50929"/>
    </source>
</evidence>